<keyword evidence="3" id="KW-1185">Reference proteome</keyword>
<organism evidence="2 3">
    <name type="scientific">Discina gigas</name>
    <dbReference type="NCBI Taxonomy" id="1032678"/>
    <lineage>
        <taxon>Eukaryota</taxon>
        <taxon>Fungi</taxon>
        <taxon>Dikarya</taxon>
        <taxon>Ascomycota</taxon>
        <taxon>Pezizomycotina</taxon>
        <taxon>Pezizomycetes</taxon>
        <taxon>Pezizales</taxon>
        <taxon>Discinaceae</taxon>
        <taxon>Discina</taxon>
    </lineage>
</organism>
<reference evidence="2 3" key="1">
    <citation type="submission" date="2024-02" db="EMBL/GenBank/DDBJ databases">
        <title>Discinaceae phylogenomics.</title>
        <authorList>
            <person name="Dirks A.C."/>
            <person name="James T.Y."/>
        </authorList>
    </citation>
    <scope>NUCLEOTIDE SEQUENCE [LARGE SCALE GENOMIC DNA]</scope>
    <source>
        <strain evidence="2 3">ACD0624</strain>
    </source>
</reference>
<accession>A0ABR3GWU7</accession>
<gene>
    <name evidence="2" type="ORF">Q9L58_000676</name>
</gene>
<feature type="region of interest" description="Disordered" evidence="1">
    <location>
        <begin position="121"/>
        <end position="146"/>
    </location>
</feature>
<name>A0ABR3GWU7_9PEZI</name>
<evidence type="ECO:0000256" key="1">
    <source>
        <dbReference type="SAM" id="MobiDB-lite"/>
    </source>
</evidence>
<dbReference type="Proteomes" id="UP001447188">
    <property type="component" value="Unassembled WGS sequence"/>
</dbReference>
<protein>
    <submittedName>
        <fullName evidence="2">Uncharacterized protein</fullName>
    </submittedName>
</protein>
<proteinExistence type="predicted"/>
<evidence type="ECO:0000313" key="3">
    <source>
        <dbReference type="Proteomes" id="UP001447188"/>
    </source>
</evidence>
<dbReference type="EMBL" id="JBBBZM010000004">
    <property type="protein sequence ID" value="KAL0640394.1"/>
    <property type="molecule type" value="Genomic_DNA"/>
</dbReference>
<sequence>MPPEEVIENYHLRHWSEDADNFLYESPQLSHIQYYQSARYSHIMLNERTVEARGKEMSELFDRVDAEQLLKKQLDELLEQGIPDAEMHQIIERLQLDPITDTPRSRITDSQLVTPRTVTVGRASDEGSTVPTLPTGMEGPLSQGTESPQPIMQFREKVKAYFISGGWTEEDFNHLVGDPALRELTSDGQVESETEMLRRLIALALGEQVHDIIPETVENTGLGPILDNECPFHVVRAYIDRHSKKHRKGRNSGRCS</sequence>
<evidence type="ECO:0000313" key="2">
    <source>
        <dbReference type="EMBL" id="KAL0640394.1"/>
    </source>
</evidence>
<comment type="caution">
    <text evidence="2">The sequence shown here is derived from an EMBL/GenBank/DDBJ whole genome shotgun (WGS) entry which is preliminary data.</text>
</comment>